<dbReference type="PANTHER" id="PTHR36917:SF1">
    <property type="entry name" value="INNER MEMBRANE-SPANNING PROTEIN YCIB"/>
    <property type="match status" value="1"/>
</dbReference>
<dbReference type="InterPro" id="IPR006008">
    <property type="entry name" value="YciB"/>
</dbReference>
<keyword evidence="2 5" id="KW-0812">Transmembrane</keyword>
<evidence type="ECO:0000313" key="6">
    <source>
        <dbReference type="EMBL" id="NQV65950.1"/>
    </source>
</evidence>
<keyword evidence="3 5" id="KW-1133">Transmembrane helix</keyword>
<dbReference type="GO" id="GO:0005886">
    <property type="term" value="C:plasma membrane"/>
    <property type="evidence" value="ECO:0007669"/>
    <property type="project" value="TreeGrafter"/>
</dbReference>
<gene>
    <name evidence="6" type="ORF">HQ497_11365</name>
</gene>
<reference evidence="6" key="1">
    <citation type="submission" date="2020-05" db="EMBL/GenBank/DDBJ databases">
        <title>Sulfur intermediates as new biogeochemical hubs in an aquatic model microbial ecosystem.</title>
        <authorList>
            <person name="Vigneron A."/>
        </authorList>
    </citation>
    <scope>NUCLEOTIDE SEQUENCE</scope>
    <source>
        <strain evidence="6">Bin.250</strain>
    </source>
</reference>
<proteinExistence type="predicted"/>
<evidence type="ECO:0000256" key="4">
    <source>
        <dbReference type="ARBA" id="ARBA00023136"/>
    </source>
</evidence>
<keyword evidence="4 5" id="KW-0472">Membrane</keyword>
<feature type="transmembrane region" description="Helical" evidence="5">
    <location>
        <begin position="48"/>
        <end position="67"/>
    </location>
</feature>
<dbReference type="EMBL" id="JABMOJ010000430">
    <property type="protein sequence ID" value="NQV65950.1"/>
    <property type="molecule type" value="Genomic_DNA"/>
</dbReference>
<accession>A0A972W0Y1</accession>
<feature type="non-terminal residue" evidence="6">
    <location>
        <position position="1"/>
    </location>
</feature>
<name>A0A972W0Y1_9GAMM</name>
<evidence type="ECO:0000256" key="5">
    <source>
        <dbReference type="SAM" id="Phobius"/>
    </source>
</evidence>
<evidence type="ECO:0000256" key="2">
    <source>
        <dbReference type="ARBA" id="ARBA00022692"/>
    </source>
</evidence>
<feature type="transmembrane region" description="Helical" evidence="5">
    <location>
        <begin position="79"/>
        <end position="98"/>
    </location>
</feature>
<dbReference type="AlphaFoldDB" id="A0A972W0Y1"/>
<organism evidence="6 7">
    <name type="scientific">SAR86 cluster bacterium</name>
    <dbReference type="NCBI Taxonomy" id="2030880"/>
    <lineage>
        <taxon>Bacteria</taxon>
        <taxon>Pseudomonadati</taxon>
        <taxon>Pseudomonadota</taxon>
        <taxon>Gammaproteobacteria</taxon>
        <taxon>SAR86 cluster</taxon>
    </lineage>
</organism>
<sequence length="117" mass="13178">FIQWKPTIINWLFAGSLLASQFFGKENLLKRMLGAQLRLPNPVWQRLNLGWSLGFFIAGALNLVVAFNFSLDVWVSYKLIGGFAITLSYIVLTLIYLSSGGYLQEPQPEPVDKPTID</sequence>
<dbReference type="Proteomes" id="UP000754644">
    <property type="component" value="Unassembled WGS sequence"/>
</dbReference>
<dbReference type="PANTHER" id="PTHR36917">
    <property type="entry name" value="INTRACELLULAR SEPTATION PROTEIN A-RELATED"/>
    <property type="match status" value="1"/>
</dbReference>
<evidence type="ECO:0000256" key="1">
    <source>
        <dbReference type="ARBA" id="ARBA00022475"/>
    </source>
</evidence>
<evidence type="ECO:0000313" key="7">
    <source>
        <dbReference type="Proteomes" id="UP000754644"/>
    </source>
</evidence>
<dbReference type="Pfam" id="PF04279">
    <property type="entry name" value="IspA"/>
    <property type="match status" value="1"/>
</dbReference>
<protein>
    <submittedName>
        <fullName evidence="6">Septation protein IspZ</fullName>
    </submittedName>
</protein>
<keyword evidence="1" id="KW-1003">Cell membrane</keyword>
<evidence type="ECO:0000256" key="3">
    <source>
        <dbReference type="ARBA" id="ARBA00022989"/>
    </source>
</evidence>
<comment type="caution">
    <text evidence="6">The sequence shown here is derived from an EMBL/GenBank/DDBJ whole genome shotgun (WGS) entry which is preliminary data.</text>
</comment>